<dbReference type="AlphaFoldDB" id="A0AAW9QLB0"/>
<dbReference type="RefSeq" id="WP_332863386.1">
    <property type="nucleotide sequence ID" value="NZ_JBAFSM010000003.1"/>
</dbReference>
<keyword evidence="2" id="KW-1185">Reference proteome</keyword>
<comment type="caution">
    <text evidence="1">The sequence shown here is derived from an EMBL/GenBank/DDBJ whole genome shotgun (WGS) entry which is preliminary data.</text>
</comment>
<protein>
    <submittedName>
        <fullName evidence="1">Uncharacterized protein</fullName>
    </submittedName>
</protein>
<name>A0AAW9QLB0_9CHRO</name>
<reference evidence="1 2" key="1">
    <citation type="submission" date="2024-01" db="EMBL/GenBank/DDBJ databases">
        <title>Genomic insights into the taxonomy and metabolism of the cyanobacterium Pannus brasiliensis CCIBt3594.</title>
        <authorList>
            <person name="Machado M."/>
            <person name="Botero N.B."/>
            <person name="Andreote A.P.D."/>
            <person name="Feitosa A.M.T."/>
            <person name="Popin R."/>
            <person name="Sivonen K."/>
            <person name="Fiore M.F."/>
        </authorList>
    </citation>
    <scope>NUCLEOTIDE SEQUENCE [LARGE SCALE GENOMIC DNA]</scope>
    <source>
        <strain evidence="1 2">CCIBt3594</strain>
    </source>
</reference>
<gene>
    <name evidence="1" type="ORF">V0288_02280</name>
</gene>
<dbReference type="Proteomes" id="UP001328733">
    <property type="component" value="Unassembled WGS sequence"/>
</dbReference>
<evidence type="ECO:0000313" key="2">
    <source>
        <dbReference type="Proteomes" id="UP001328733"/>
    </source>
</evidence>
<evidence type="ECO:0000313" key="1">
    <source>
        <dbReference type="EMBL" id="MEG3435934.1"/>
    </source>
</evidence>
<accession>A0AAW9QLB0</accession>
<dbReference type="EMBL" id="JBAFSM010000003">
    <property type="protein sequence ID" value="MEG3435934.1"/>
    <property type="molecule type" value="Genomic_DNA"/>
</dbReference>
<sequence length="57" mass="6631">MNHRPKDIFFLIFHWVYGSDREIPRPRRSRAGNVPVIDGDGLTNIRCSWQIFAVFGA</sequence>
<organism evidence="1 2">
    <name type="scientific">Pannus brasiliensis CCIBt3594</name>
    <dbReference type="NCBI Taxonomy" id="1427578"/>
    <lineage>
        <taxon>Bacteria</taxon>
        <taxon>Bacillati</taxon>
        <taxon>Cyanobacteriota</taxon>
        <taxon>Cyanophyceae</taxon>
        <taxon>Oscillatoriophycideae</taxon>
        <taxon>Chroococcales</taxon>
        <taxon>Microcystaceae</taxon>
        <taxon>Pannus</taxon>
    </lineage>
</organism>
<proteinExistence type="predicted"/>